<name>A0A6A5YZ60_9PLEO</name>
<evidence type="ECO:0000256" key="1">
    <source>
        <dbReference type="SAM" id="MobiDB-lite"/>
    </source>
</evidence>
<evidence type="ECO:0008006" key="4">
    <source>
        <dbReference type="Google" id="ProtNLM"/>
    </source>
</evidence>
<dbReference type="OrthoDB" id="2245989at2759"/>
<feature type="region of interest" description="Disordered" evidence="1">
    <location>
        <begin position="84"/>
        <end position="109"/>
    </location>
</feature>
<keyword evidence="3" id="KW-1185">Reference proteome</keyword>
<feature type="compositionally biased region" description="Basic residues" evidence="1">
    <location>
        <begin position="36"/>
        <end position="54"/>
    </location>
</feature>
<reference evidence="2" key="1">
    <citation type="journal article" date="2020" name="Stud. Mycol.">
        <title>101 Dothideomycetes genomes: a test case for predicting lifestyles and emergence of pathogens.</title>
        <authorList>
            <person name="Haridas S."/>
            <person name="Albert R."/>
            <person name="Binder M."/>
            <person name="Bloem J."/>
            <person name="Labutti K."/>
            <person name="Salamov A."/>
            <person name="Andreopoulos B."/>
            <person name="Baker S."/>
            <person name="Barry K."/>
            <person name="Bills G."/>
            <person name="Bluhm B."/>
            <person name="Cannon C."/>
            <person name="Castanera R."/>
            <person name="Culley D."/>
            <person name="Daum C."/>
            <person name="Ezra D."/>
            <person name="Gonzalez J."/>
            <person name="Henrissat B."/>
            <person name="Kuo A."/>
            <person name="Liang C."/>
            <person name="Lipzen A."/>
            <person name="Lutzoni F."/>
            <person name="Magnuson J."/>
            <person name="Mondo S."/>
            <person name="Nolan M."/>
            <person name="Ohm R."/>
            <person name="Pangilinan J."/>
            <person name="Park H.-J."/>
            <person name="Ramirez L."/>
            <person name="Alfaro M."/>
            <person name="Sun H."/>
            <person name="Tritt A."/>
            <person name="Yoshinaga Y."/>
            <person name="Zwiers L.-H."/>
            <person name="Turgeon B."/>
            <person name="Goodwin S."/>
            <person name="Spatafora J."/>
            <person name="Crous P."/>
            <person name="Grigoriev I."/>
        </authorList>
    </citation>
    <scope>NUCLEOTIDE SEQUENCE</scope>
    <source>
        <strain evidence="2">CBS 627.86</strain>
    </source>
</reference>
<dbReference type="AlphaFoldDB" id="A0A6A5YZ60"/>
<feature type="compositionally biased region" description="Basic and acidic residues" evidence="1">
    <location>
        <begin position="20"/>
        <end position="35"/>
    </location>
</feature>
<proteinExistence type="predicted"/>
<evidence type="ECO:0000313" key="2">
    <source>
        <dbReference type="EMBL" id="KAF2111391.1"/>
    </source>
</evidence>
<feature type="region of interest" description="Disordered" evidence="1">
    <location>
        <begin position="20"/>
        <end position="54"/>
    </location>
</feature>
<dbReference type="InterPro" id="IPR021833">
    <property type="entry name" value="DUF3425"/>
</dbReference>
<dbReference type="PANTHER" id="PTHR38116:SF1">
    <property type="entry name" value="BZIP DOMAIN-CONTAINING PROTEIN"/>
    <property type="match status" value="1"/>
</dbReference>
<dbReference type="EMBL" id="ML977334">
    <property type="protein sequence ID" value="KAF2111391.1"/>
    <property type="molecule type" value="Genomic_DNA"/>
</dbReference>
<accession>A0A6A5YZ60</accession>
<feature type="compositionally biased region" description="Low complexity" evidence="1">
    <location>
        <begin position="97"/>
        <end position="109"/>
    </location>
</feature>
<organism evidence="2 3">
    <name type="scientific">Lophiotrema nucula</name>
    <dbReference type="NCBI Taxonomy" id="690887"/>
    <lineage>
        <taxon>Eukaryota</taxon>
        <taxon>Fungi</taxon>
        <taxon>Dikarya</taxon>
        <taxon>Ascomycota</taxon>
        <taxon>Pezizomycotina</taxon>
        <taxon>Dothideomycetes</taxon>
        <taxon>Pleosporomycetidae</taxon>
        <taxon>Pleosporales</taxon>
        <taxon>Lophiotremataceae</taxon>
        <taxon>Lophiotrema</taxon>
    </lineage>
</organism>
<dbReference type="Pfam" id="PF11905">
    <property type="entry name" value="DUF3425"/>
    <property type="match status" value="1"/>
</dbReference>
<protein>
    <recommendedName>
        <fullName evidence="4">BZIP domain-containing protein</fullName>
    </recommendedName>
</protein>
<dbReference type="PANTHER" id="PTHR38116">
    <property type="entry name" value="CHROMOSOME 7, WHOLE GENOME SHOTGUN SEQUENCE"/>
    <property type="match status" value="1"/>
</dbReference>
<sequence>MANTQPLSILLKCKAELKDAREEQDDWTGKSDAKERRKLQNRLHQRAWRRKKAGRRTEVPLAIREGESMENAFARAVAAFTAGAEETETTSARDRAGSSSTSSTSSTITLTPNYRPALITFVPKTNPLIPPVITYISPSTPPSSAPAFVFPLSPDHYLLTLVQYNVLRAVITNLQLCSLLSHLPSECRAALNIPTPPPPSTIPPSFAPTHTQSSVPHPSWIDTVPCPQLRDNLILTQGRWDEDELCGDMCGGLYEGYDDVVQRGLLVWDEPWRVGSWEVSTGFVEKWGWLLKGCTEMERSTNLWREGRGEDKLNFEVEWSE</sequence>
<dbReference type="Proteomes" id="UP000799770">
    <property type="component" value="Unassembled WGS sequence"/>
</dbReference>
<evidence type="ECO:0000313" key="3">
    <source>
        <dbReference type="Proteomes" id="UP000799770"/>
    </source>
</evidence>
<gene>
    <name evidence="2" type="ORF">BDV96DRAFT_649952</name>
</gene>